<feature type="region of interest" description="Disordered" evidence="3">
    <location>
        <begin position="282"/>
        <end position="316"/>
    </location>
</feature>
<dbReference type="PANTHER" id="PTHR22461">
    <property type="entry name" value="SERINE-RICH COILED-COIL DOMAIN-CONTAINING PROTEIN 2-RELATED"/>
    <property type="match status" value="1"/>
</dbReference>
<evidence type="ECO:0000313" key="4">
    <source>
        <dbReference type="EMBL" id="KAL3050522.1"/>
    </source>
</evidence>
<name>A0ABD2G948_PAGBO</name>
<feature type="region of interest" description="Disordered" evidence="3">
    <location>
        <begin position="512"/>
        <end position="546"/>
    </location>
</feature>
<keyword evidence="5" id="KW-1185">Reference proteome</keyword>
<feature type="compositionally biased region" description="Low complexity" evidence="3">
    <location>
        <begin position="72"/>
        <end position="83"/>
    </location>
</feature>
<accession>A0ABD2G948</accession>
<evidence type="ECO:0000256" key="2">
    <source>
        <dbReference type="ARBA" id="ARBA00023054"/>
    </source>
</evidence>
<feature type="compositionally biased region" description="Polar residues" evidence="3">
    <location>
        <begin position="512"/>
        <end position="522"/>
    </location>
</feature>
<feature type="compositionally biased region" description="Low complexity" evidence="3">
    <location>
        <begin position="179"/>
        <end position="197"/>
    </location>
</feature>
<dbReference type="AlphaFoldDB" id="A0ABD2G948"/>
<comment type="caution">
    <text evidence="4">The sequence shown here is derived from an EMBL/GenBank/DDBJ whole genome shotgun (WGS) entry which is preliminary data.</text>
</comment>
<comment type="similarity">
    <text evidence="1">Belongs to the CCSER family.</text>
</comment>
<evidence type="ECO:0008006" key="6">
    <source>
        <dbReference type="Google" id="ProtNLM"/>
    </source>
</evidence>
<feature type="region of interest" description="Disordered" evidence="3">
    <location>
        <begin position="1"/>
        <end position="198"/>
    </location>
</feature>
<feature type="compositionally biased region" description="Polar residues" evidence="3">
    <location>
        <begin position="21"/>
        <end position="52"/>
    </location>
</feature>
<feature type="compositionally biased region" description="Low complexity" evidence="3">
    <location>
        <begin position="290"/>
        <end position="300"/>
    </location>
</feature>
<feature type="region of interest" description="Disordered" evidence="3">
    <location>
        <begin position="380"/>
        <end position="405"/>
    </location>
</feature>
<feature type="compositionally biased region" description="Polar residues" evidence="3">
    <location>
        <begin position="159"/>
        <end position="169"/>
    </location>
</feature>
<feature type="region of interest" description="Disordered" evidence="3">
    <location>
        <begin position="594"/>
        <end position="614"/>
    </location>
</feature>
<evidence type="ECO:0000313" key="5">
    <source>
        <dbReference type="Proteomes" id="UP001619887"/>
    </source>
</evidence>
<keyword evidence="2" id="KW-0175">Coiled coil</keyword>
<evidence type="ECO:0000256" key="3">
    <source>
        <dbReference type="SAM" id="MobiDB-lite"/>
    </source>
</evidence>
<gene>
    <name evidence="4" type="ORF">OYC64_012534</name>
</gene>
<feature type="compositionally biased region" description="Polar residues" evidence="3">
    <location>
        <begin position="800"/>
        <end position="826"/>
    </location>
</feature>
<protein>
    <recommendedName>
        <fullName evidence="6">Serine-rich coiled-coil domain-containing protein 2</fullName>
    </recommendedName>
</protein>
<reference evidence="4 5" key="2">
    <citation type="journal article" date="2024" name="G3 (Bethesda)">
        <title>The genome of the cryopelagic Antarctic bald notothen, Trematomus borchgrevinki.</title>
        <authorList>
            <person name="Rayamajhi N."/>
            <person name="Rivera-Colon A.G."/>
            <person name="Minhas B.F."/>
            <person name="Cheng C.C."/>
            <person name="Catchen J.M."/>
        </authorList>
    </citation>
    <scope>NUCLEOTIDE SEQUENCE [LARGE SCALE GENOMIC DNA]</scope>
    <source>
        <strain evidence="4">AGRC-2024</strain>
    </source>
</reference>
<dbReference type="PANTHER" id="PTHR22461:SF2">
    <property type="entry name" value="SERINE-RICH COILED-COIL DOMAIN-CONTAINING PROTEIN 2"/>
    <property type="match status" value="1"/>
</dbReference>
<feature type="compositionally biased region" description="Basic and acidic residues" evidence="3">
    <location>
        <begin position="764"/>
        <end position="779"/>
    </location>
</feature>
<dbReference type="EMBL" id="JBIYXZ010002081">
    <property type="protein sequence ID" value="KAL3050522.1"/>
    <property type="molecule type" value="Genomic_DNA"/>
</dbReference>
<organism evidence="4 5">
    <name type="scientific">Pagothenia borchgrevinki</name>
    <name type="common">Bald rockcod</name>
    <name type="synonym">Trematomus borchgrevinki</name>
    <dbReference type="NCBI Taxonomy" id="8213"/>
    <lineage>
        <taxon>Eukaryota</taxon>
        <taxon>Metazoa</taxon>
        <taxon>Chordata</taxon>
        <taxon>Craniata</taxon>
        <taxon>Vertebrata</taxon>
        <taxon>Euteleostomi</taxon>
        <taxon>Actinopterygii</taxon>
        <taxon>Neopterygii</taxon>
        <taxon>Teleostei</taxon>
        <taxon>Neoteleostei</taxon>
        <taxon>Acanthomorphata</taxon>
        <taxon>Eupercaria</taxon>
        <taxon>Perciformes</taxon>
        <taxon>Notothenioidei</taxon>
        <taxon>Nototheniidae</taxon>
        <taxon>Pagothenia</taxon>
    </lineage>
</organism>
<feature type="region of interest" description="Disordered" evidence="3">
    <location>
        <begin position="740"/>
        <end position="849"/>
    </location>
</feature>
<proteinExistence type="inferred from homology"/>
<sequence>MEEKSHIRSAMVSRLPKFGGRSSTGAASPLSNGSTHPTTPTQDGKTTPSGTRPNGVIRASSFSFKWKRDEGTTPSSPTTPTSPEDGVEEKAQILLPPLVKEVRNGSPSTPKMRRSGILTVAISSPKAIPKQSLKMSPKVVTKLDQSPLNGGPKIAAHNGFSSPVRTGSESRLVRPRAGSSSPRSSSQDSLSQSSDSLKTLALDNMVRSNSFTHFKQIPSPTSQPMTRSFSFNRAVELAKPLANTQLRPPRSSFLKPPQLSNGRVGLGLGGLNSGLGGSGGLGGGLQYSRPPSAASSLPTLSIPPAPTTPSPLRKPLLPSCVLNKSLGSSGLSLGYRPARSGQTKQQKPLFPCRVKGDIRPSTAPEFAGLLGIAIDIERTSETAKAVSPSDSDGSSGGGKGGKSVLKISGQTAGETLEDMSLSSASSLDRGDTSEDFLDDFDCLGDGFSDVDLPDNRRTDSTTQTRLHSFLNESLDWDTMDLAGHKEESPMQDSQGPLGLSSDPADVLQASSVEMSPSNSSGGTYMWDEDGLDPLGGPGSHPCDSYDDSDLNSIDMLNNLDPPASGELDEDDLMLDVDLPEDGLHDADRMSHFERSERAGRQGQRRRHHRWSGPDNFYNDSRAHVVQHYDGLKASRISSRSVPSEGRQHGYMAMLDELTLEHVTQDCGSLKNQLLRLKTMLQLEDTDSPADVPEDIEDNTTASQLEELIKEVQVLREELRSRDKTIAQLTLQCQQLQHQREPMPAQGRPVRCQCHHQRAPSSLRQGDRQMDRRTQHHYDKATQTYWRPPSHAGVLPPTLLSPWQAQHQGLTRTSMPQRRQTSNTSAFQPLPQRAPPPGKTSKNSPHRGPQ</sequence>
<reference evidence="4 5" key="1">
    <citation type="journal article" date="2022" name="G3 (Bethesda)">
        <title>Evaluating Illumina-, Nanopore-, and PacBio-based genome assembly strategies with the bald notothen, Trematomus borchgrevinki.</title>
        <authorList>
            <person name="Rayamajhi N."/>
            <person name="Cheng C.C."/>
            <person name="Catchen J.M."/>
        </authorList>
    </citation>
    <scope>NUCLEOTIDE SEQUENCE [LARGE SCALE GENOMIC DNA]</scope>
    <source>
        <strain evidence="4">AGRC-2024</strain>
    </source>
</reference>
<dbReference type="Proteomes" id="UP001619887">
    <property type="component" value="Unassembled WGS sequence"/>
</dbReference>
<dbReference type="InterPro" id="IPR029627">
    <property type="entry name" value="CCSER"/>
</dbReference>
<evidence type="ECO:0000256" key="1">
    <source>
        <dbReference type="ARBA" id="ARBA00010949"/>
    </source>
</evidence>